<evidence type="ECO:0000256" key="1">
    <source>
        <dbReference type="ARBA" id="ARBA00023122"/>
    </source>
</evidence>
<reference evidence="4 7" key="2">
    <citation type="journal article" date="2018" name="Int. J. Syst. Evol. Microbiol.">
        <title>Pseudooceanicola lipolyticus sp. nov., a marine alphaproteobacterium, reclassification of Oceanicola flagellatus as Pseudooceanicola flagellatus comb. nov. and emended description of the genus Pseudooceanicola.</title>
        <authorList>
            <person name="Huang M.-M."/>
            <person name="Guo L.-L."/>
            <person name="Wu Y.-H."/>
            <person name="Lai Q.-L."/>
            <person name="Shao Z.-Z."/>
            <person name="Wang C.-S."/>
            <person name="Wu M."/>
            <person name="Xu X.-W."/>
        </authorList>
    </citation>
    <scope>NUCLEOTIDE SEQUENCE [LARGE SCALE GENOMIC DNA]</scope>
    <source>
        <strain evidence="4 7">Ar-45</strain>
    </source>
</reference>
<dbReference type="PANTHER" id="PTHR43080">
    <property type="entry name" value="CBS DOMAIN-CONTAINING PROTEIN CBSX3, MITOCHONDRIAL"/>
    <property type="match status" value="1"/>
</dbReference>
<gene>
    <name evidence="4" type="ORF">CVM39_08370</name>
    <name evidence="5" type="ORF">SAMN06297129_2684</name>
</gene>
<dbReference type="AlphaFoldDB" id="A0A285J252"/>
<accession>A0A285J252</accession>
<dbReference type="EMBL" id="PGTD01000015">
    <property type="protein sequence ID" value="PJE29902.1"/>
    <property type="molecule type" value="Genomic_DNA"/>
</dbReference>
<keyword evidence="7" id="KW-1185">Reference proteome</keyword>
<dbReference type="SUPFAM" id="SSF54631">
    <property type="entry name" value="CBS-domain pair"/>
    <property type="match status" value="1"/>
</dbReference>
<keyword evidence="1 2" id="KW-0129">CBS domain</keyword>
<dbReference type="RefSeq" id="WP_097146407.1">
    <property type="nucleotide sequence ID" value="NZ_OBEA01000005.1"/>
</dbReference>
<evidence type="ECO:0000313" key="4">
    <source>
        <dbReference type="EMBL" id="PJE29902.1"/>
    </source>
</evidence>
<dbReference type="Proteomes" id="UP000231702">
    <property type="component" value="Unassembled WGS sequence"/>
</dbReference>
<dbReference type="PROSITE" id="PS51371">
    <property type="entry name" value="CBS"/>
    <property type="match status" value="2"/>
</dbReference>
<evidence type="ECO:0000313" key="6">
    <source>
        <dbReference type="Proteomes" id="UP000231655"/>
    </source>
</evidence>
<dbReference type="EMBL" id="OBEA01000005">
    <property type="protein sequence ID" value="SNY53957.1"/>
    <property type="molecule type" value="Genomic_DNA"/>
</dbReference>
<feature type="domain" description="CBS" evidence="3">
    <location>
        <begin position="78"/>
        <end position="131"/>
    </location>
</feature>
<evidence type="ECO:0000313" key="5">
    <source>
        <dbReference type="EMBL" id="SNY53957.1"/>
    </source>
</evidence>
<name>A0A285J252_9RHOB</name>
<dbReference type="PANTHER" id="PTHR43080:SF26">
    <property type="entry name" value="REGULATORY PROTEIN"/>
    <property type="match status" value="1"/>
</dbReference>
<dbReference type="SMART" id="SM00116">
    <property type="entry name" value="CBS"/>
    <property type="match status" value="2"/>
</dbReference>
<dbReference type="Pfam" id="PF00571">
    <property type="entry name" value="CBS"/>
    <property type="match status" value="2"/>
</dbReference>
<dbReference type="InterPro" id="IPR051257">
    <property type="entry name" value="Diverse_CBS-Domain"/>
</dbReference>
<dbReference type="Proteomes" id="UP000231655">
    <property type="component" value="Unassembled WGS sequence"/>
</dbReference>
<protein>
    <submittedName>
        <fullName evidence="5">CBS domain-containing protein</fullName>
    </submittedName>
</protein>
<proteinExistence type="predicted"/>
<sequence>MSTEARVRLIMLKDYVQLAPETPMRRAAARLAEARAAAAPVVDSSGQLVGLLSQKDCFRPALQASYYQEWKGVVADSMTPDPVCLQADDDLITAAEAFMAHPHRIFPVLEAGQLVGMLRRSDVLSALLDMG</sequence>
<organism evidence="5 6">
    <name type="scientific">Pseudooceanicola antarcticus</name>
    <dbReference type="NCBI Taxonomy" id="1247613"/>
    <lineage>
        <taxon>Bacteria</taxon>
        <taxon>Pseudomonadati</taxon>
        <taxon>Pseudomonadota</taxon>
        <taxon>Alphaproteobacteria</taxon>
        <taxon>Rhodobacterales</taxon>
        <taxon>Paracoccaceae</taxon>
        <taxon>Pseudooceanicola</taxon>
    </lineage>
</organism>
<dbReference type="InterPro" id="IPR000644">
    <property type="entry name" value="CBS_dom"/>
</dbReference>
<evidence type="ECO:0000313" key="7">
    <source>
        <dbReference type="Proteomes" id="UP000231702"/>
    </source>
</evidence>
<evidence type="ECO:0000256" key="2">
    <source>
        <dbReference type="PROSITE-ProRule" id="PRU00703"/>
    </source>
</evidence>
<feature type="domain" description="CBS" evidence="3">
    <location>
        <begin position="11"/>
        <end position="69"/>
    </location>
</feature>
<dbReference type="InterPro" id="IPR046342">
    <property type="entry name" value="CBS_dom_sf"/>
</dbReference>
<reference evidence="5 6" key="1">
    <citation type="submission" date="2017-09" db="EMBL/GenBank/DDBJ databases">
        <authorList>
            <person name="Ehlers B."/>
            <person name="Leendertz F.H."/>
        </authorList>
    </citation>
    <scope>NUCLEOTIDE SEQUENCE [LARGE SCALE GENOMIC DNA]</scope>
    <source>
        <strain evidence="5 6">CGMCC 1.12662</strain>
    </source>
</reference>
<dbReference type="OrthoDB" id="9783590at2"/>
<dbReference type="Gene3D" id="3.10.580.10">
    <property type="entry name" value="CBS-domain"/>
    <property type="match status" value="1"/>
</dbReference>
<evidence type="ECO:0000259" key="3">
    <source>
        <dbReference type="PROSITE" id="PS51371"/>
    </source>
</evidence>